<dbReference type="InterPro" id="IPR019639">
    <property type="entry name" value="DUF2505"/>
</dbReference>
<reference evidence="1" key="1">
    <citation type="submission" date="2021-04" db="EMBL/GenBank/DDBJ databases">
        <title>Pseudonocardia sp. nov., isolated from sandy soil of mangrove forest.</title>
        <authorList>
            <person name="Zan Z."/>
            <person name="Huang R."/>
            <person name="Liu W."/>
        </authorList>
    </citation>
    <scope>NUCLEOTIDE SEQUENCE</scope>
    <source>
        <strain evidence="1">S2-4</strain>
    </source>
</reference>
<dbReference type="Pfam" id="PF10698">
    <property type="entry name" value="DUF2505"/>
    <property type="match status" value="1"/>
</dbReference>
<evidence type="ECO:0000313" key="1">
    <source>
        <dbReference type="EMBL" id="MCO1657240.1"/>
    </source>
</evidence>
<evidence type="ECO:0000313" key="2">
    <source>
        <dbReference type="Proteomes" id="UP001165283"/>
    </source>
</evidence>
<name>A0ABT1A2L7_9PSEU</name>
<dbReference type="Proteomes" id="UP001165283">
    <property type="component" value="Unassembled WGS sequence"/>
</dbReference>
<proteinExistence type="predicted"/>
<organism evidence="1 2">
    <name type="scientific">Pseudonocardia humida</name>
    <dbReference type="NCBI Taxonomy" id="2800819"/>
    <lineage>
        <taxon>Bacteria</taxon>
        <taxon>Bacillati</taxon>
        <taxon>Actinomycetota</taxon>
        <taxon>Actinomycetes</taxon>
        <taxon>Pseudonocardiales</taxon>
        <taxon>Pseudonocardiaceae</taxon>
        <taxon>Pseudonocardia</taxon>
    </lineage>
</organism>
<gene>
    <name evidence="1" type="ORF">KDL28_19465</name>
</gene>
<sequence length="169" mass="18450">MPRPIDHRSTSPYPADRVYAVMADPEYLRARLARMGGKGAELLEHSPDGDGVRYRLRQGLDRQLLPPLVQTLIPGDLMIERAECLRPDTDIGGYRGDVDVRVPGTPVAATGAMRLADAAAGSEFAVRARITVNVPFLGGKLESMIAEQVVKLLAAETGFTEEWLARRPT</sequence>
<dbReference type="RefSeq" id="WP_252440740.1">
    <property type="nucleotide sequence ID" value="NZ_JAGSOV010000040.1"/>
</dbReference>
<dbReference type="EMBL" id="JAGSOV010000040">
    <property type="protein sequence ID" value="MCO1657240.1"/>
    <property type="molecule type" value="Genomic_DNA"/>
</dbReference>
<comment type="caution">
    <text evidence="1">The sequence shown here is derived from an EMBL/GenBank/DDBJ whole genome shotgun (WGS) entry which is preliminary data.</text>
</comment>
<accession>A0ABT1A2L7</accession>
<protein>
    <submittedName>
        <fullName evidence="1">DUF2505 domain-containing protein</fullName>
    </submittedName>
</protein>
<dbReference type="SUPFAM" id="SSF55961">
    <property type="entry name" value="Bet v1-like"/>
    <property type="match status" value="1"/>
</dbReference>
<keyword evidence="2" id="KW-1185">Reference proteome</keyword>